<dbReference type="KEGG" id="aaut:ACETAC_01390"/>
<name>A0A975GAY5_9THEO</name>
<evidence type="ECO:0000313" key="3">
    <source>
        <dbReference type="Proteomes" id="UP000671913"/>
    </source>
</evidence>
<dbReference type="RefSeq" id="WP_284680299.1">
    <property type="nucleotide sequence ID" value="NZ_CP060096.1"/>
</dbReference>
<dbReference type="AlphaFoldDB" id="A0A975GAY5"/>
<feature type="transmembrane region" description="Helical" evidence="1">
    <location>
        <begin position="12"/>
        <end position="34"/>
    </location>
</feature>
<protein>
    <submittedName>
        <fullName evidence="2">Uncharacterized protein</fullName>
    </submittedName>
</protein>
<keyword evidence="1" id="KW-0472">Membrane</keyword>
<reference evidence="2" key="1">
    <citation type="submission" date="2020-08" db="EMBL/GenBank/DDBJ databases">
        <title>Genomic insights into the carbon and energy metabolism of the first obligate autotrophic acetogenic bacterium Aceticella autotrophica gen. nov., sp. nov.</title>
        <authorList>
            <person name="Toshchakov S.V."/>
            <person name="Elcheninov A.G."/>
            <person name="Kublanov I.V."/>
            <person name="Frolov E.N."/>
            <person name="Lebedinsky A.V."/>
        </authorList>
    </citation>
    <scope>NUCLEOTIDE SEQUENCE</scope>
    <source>
        <strain evidence="2">3443-3Ac</strain>
    </source>
</reference>
<proteinExistence type="predicted"/>
<keyword evidence="3" id="KW-1185">Reference proteome</keyword>
<evidence type="ECO:0000313" key="2">
    <source>
        <dbReference type="EMBL" id="QSZ27597.1"/>
    </source>
</evidence>
<gene>
    <name evidence="2" type="ORF">ACETAC_01390</name>
</gene>
<keyword evidence="1" id="KW-0812">Transmembrane</keyword>
<accession>A0A975GAY5</accession>
<dbReference type="Proteomes" id="UP000671913">
    <property type="component" value="Chromosome"/>
</dbReference>
<keyword evidence="1" id="KW-1133">Transmembrane helix</keyword>
<sequence>MKDFLIDEDGNILQGVIWTIVGVIVAAVFLQYILPGLRSGVQKMGNALSGN</sequence>
<organism evidence="2 3">
    <name type="scientific">Aceticella autotrophica</name>
    <dbReference type="NCBI Taxonomy" id="2755338"/>
    <lineage>
        <taxon>Bacteria</taxon>
        <taxon>Bacillati</taxon>
        <taxon>Bacillota</taxon>
        <taxon>Clostridia</taxon>
        <taxon>Thermoanaerobacterales</taxon>
        <taxon>Thermoanaerobacteraceae</taxon>
        <taxon>Aceticella</taxon>
    </lineage>
</organism>
<evidence type="ECO:0000256" key="1">
    <source>
        <dbReference type="SAM" id="Phobius"/>
    </source>
</evidence>
<dbReference type="EMBL" id="CP060096">
    <property type="protein sequence ID" value="QSZ27597.1"/>
    <property type="molecule type" value="Genomic_DNA"/>
</dbReference>